<evidence type="ECO:0000313" key="10">
    <source>
        <dbReference type="EMBL" id="CAD8643529.1"/>
    </source>
</evidence>
<protein>
    <recommendedName>
        <fullName evidence="8">Protein kinase domain-containing protein</fullName>
    </recommendedName>
</protein>
<keyword evidence="2" id="KW-0808">Transferase</keyword>
<dbReference type="PROSITE" id="PS00108">
    <property type="entry name" value="PROTEIN_KINASE_ST"/>
    <property type="match status" value="1"/>
</dbReference>
<evidence type="ECO:0000256" key="5">
    <source>
        <dbReference type="ARBA" id="ARBA00022840"/>
    </source>
</evidence>
<dbReference type="AlphaFoldDB" id="A0A6T8AC45"/>
<keyword evidence="5 6" id="KW-0067">ATP-binding</keyword>
<dbReference type="GO" id="GO:0004674">
    <property type="term" value="F:protein serine/threonine kinase activity"/>
    <property type="evidence" value="ECO:0007669"/>
    <property type="project" value="UniProtKB-KW"/>
</dbReference>
<feature type="region of interest" description="Disordered" evidence="7">
    <location>
        <begin position="290"/>
        <end position="388"/>
    </location>
</feature>
<organism evidence="12">
    <name type="scientific">Cryptomonas curvata</name>
    <dbReference type="NCBI Taxonomy" id="233186"/>
    <lineage>
        <taxon>Eukaryota</taxon>
        <taxon>Cryptophyceae</taxon>
        <taxon>Cryptomonadales</taxon>
        <taxon>Cryptomonadaceae</taxon>
        <taxon>Cryptomonas</taxon>
    </lineage>
</organism>
<dbReference type="InterPro" id="IPR011009">
    <property type="entry name" value="Kinase-like_dom_sf"/>
</dbReference>
<feature type="region of interest" description="Disordered" evidence="7">
    <location>
        <begin position="1"/>
        <end position="274"/>
    </location>
</feature>
<keyword evidence="4" id="KW-0418">Kinase</keyword>
<evidence type="ECO:0000313" key="9">
    <source>
        <dbReference type="EMBL" id="CAD8643528.1"/>
    </source>
</evidence>
<dbReference type="EMBL" id="HBEZ01038539">
    <property type="protein sequence ID" value="CAD8643529.1"/>
    <property type="molecule type" value="Transcribed_RNA"/>
</dbReference>
<evidence type="ECO:0000313" key="11">
    <source>
        <dbReference type="EMBL" id="CAD8643530.1"/>
    </source>
</evidence>
<dbReference type="GO" id="GO:0005524">
    <property type="term" value="F:ATP binding"/>
    <property type="evidence" value="ECO:0007669"/>
    <property type="project" value="UniProtKB-UniRule"/>
</dbReference>
<name>A0A6T8AC45_9CRYP</name>
<keyword evidence="3 6" id="KW-0547">Nucleotide-binding</keyword>
<evidence type="ECO:0000256" key="3">
    <source>
        <dbReference type="ARBA" id="ARBA00022741"/>
    </source>
</evidence>
<dbReference type="InterPro" id="IPR008271">
    <property type="entry name" value="Ser/Thr_kinase_AS"/>
</dbReference>
<evidence type="ECO:0000259" key="8">
    <source>
        <dbReference type="PROSITE" id="PS50011"/>
    </source>
</evidence>
<dbReference type="InterPro" id="IPR017441">
    <property type="entry name" value="Protein_kinase_ATP_BS"/>
</dbReference>
<evidence type="ECO:0000256" key="6">
    <source>
        <dbReference type="PROSITE-ProRule" id="PRU10141"/>
    </source>
</evidence>
<feature type="compositionally biased region" description="Basic and acidic residues" evidence="7">
    <location>
        <begin position="233"/>
        <end position="270"/>
    </location>
</feature>
<dbReference type="EMBL" id="HBEZ01038540">
    <property type="protein sequence ID" value="CAD8643530.1"/>
    <property type="molecule type" value="Transcribed_RNA"/>
</dbReference>
<feature type="binding site" evidence="6">
    <location>
        <position position="471"/>
    </location>
    <ligand>
        <name>ATP</name>
        <dbReference type="ChEBI" id="CHEBI:30616"/>
    </ligand>
</feature>
<proteinExistence type="predicted"/>
<evidence type="ECO:0000256" key="1">
    <source>
        <dbReference type="ARBA" id="ARBA00022527"/>
    </source>
</evidence>
<feature type="compositionally biased region" description="Polar residues" evidence="7">
    <location>
        <begin position="295"/>
        <end position="314"/>
    </location>
</feature>
<dbReference type="Gene3D" id="3.30.200.20">
    <property type="entry name" value="Phosphorylase Kinase, domain 1"/>
    <property type="match status" value="1"/>
</dbReference>
<dbReference type="InterPro" id="IPR050494">
    <property type="entry name" value="Ser_Thr_dual-spec_kinase"/>
</dbReference>
<dbReference type="SUPFAM" id="SSF56112">
    <property type="entry name" value="Protein kinase-like (PK-like)"/>
    <property type="match status" value="1"/>
</dbReference>
<dbReference type="PANTHER" id="PTHR24058">
    <property type="entry name" value="DUAL SPECIFICITY PROTEIN KINASE"/>
    <property type="match status" value="1"/>
</dbReference>
<reference evidence="12" key="1">
    <citation type="submission" date="2021-01" db="EMBL/GenBank/DDBJ databases">
        <authorList>
            <person name="Corre E."/>
            <person name="Pelletier E."/>
            <person name="Niang G."/>
            <person name="Scheremetjew M."/>
            <person name="Finn R."/>
            <person name="Kale V."/>
            <person name="Holt S."/>
            <person name="Cochrane G."/>
            <person name="Meng A."/>
            <person name="Brown T."/>
            <person name="Cohen L."/>
        </authorList>
    </citation>
    <scope>NUCLEOTIDE SEQUENCE</scope>
    <source>
        <strain evidence="12">CCAP979/52</strain>
    </source>
</reference>
<accession>A0A6T8AC45</accession>
<evidence type="ECO:0000256" key="7">
    <source>
        <dbReference type="SAM" id="MobiDB-lite"/>
    </source>
</evidence>
<dbReference type="PANTHER" id="PTHR24058:SF103">
    <property type="entry name" value="SERINE_THREONINE-PROTEIN KINASE PRP4 HOMOLOG"/>
    <property type="match status" value="1"/>
</dbReference>
<dbReference type="EMBL" id="HBEZ01038538">
    <property type="protein sequence ID" value="CAD8643528.1"/>
    <property type="molecule type" value="Transcribed_RNA"/>
</dbReference>
<sequence length="619" mass="71361">MPEEIDAEDGEVRELPPPAPEEKREEKRKPAEDNDRGPGKKHKSDRDRSRSRERARVDREREREKRISYDQVSYSGDAYDRYDRYAAAAAEARDSKVKKERGRDGREPERDERSRRADFDKDAENKDREKRREREEADRERERRRERDDKEIDRRKERDADAGDKDRRKDRDRGKEKERSRSRDRNQARKPAEDGAKDRDFRRDDGRSKEKNRGKEGSERYDDRHDRKKDRGHGRGRDGPSKDDHGEEPRTPRESHKDGEHAAGEGHLLMDDDQDLEIIRQRRAAILEKIKNKAAASSTQAPPNPASTSQSRPQVQEDIFEDQKKEDAKTEEPTEVKTAVADADDVEDSDEIETANVFAAKERGGESDEDGQDDMFTNSPARARNGAGKAALQIKEGGEEMDRSGLEEDRVDRRLGDTNADNWDDSEGYFRTRPGELIIGRYLVNRDIGNGVYSTVLSASDQQNGREVAIKIVRSNETMTTAGRKEIEILKKLGAEDPDGRRHICKLLSHFEYKNHLCMVFVPLEMNLRKLLKTYGREVGITLSAIRQYTRQLLIGLAHMVKCKVVHGDIKLDNIVITKDLKHVAICDFGTADWESECVITPYMVSRYYRPPEICLGHR</sequence>
<dbReference type="InterPro" id="IPR000719">
    <property type="entry name" value="Prot_kinase_dom"/>
</dbReference>
<feature type="compositionally biased region" description="Basic and acidic residues" evidence="7">
    <location>
        <begin position="321"/>
        <end position="335"/>
    </location>
</feature>
<dbReference type="EMBL" id="HBEZ01038541">
    <property type="protein sequence ID" value="CAD8643531.1"/>
    <property type="molecule type" value="Transcribed_RNA"/>
</dbReference>
<evidence type="ECO:0000256" key="2">
    <source>
        <dbReference type="ARBA" id="ARBA00022679"/>
    </source>
</evidence>
<feature type="domain" description="Protein kinase" evidence="8">
    <location>
        <begin position="442"/>
        <end position="619"/>
    </location>
</feature>
<dbReference type="SMART" id="SM00220">
    <property type="entry name" value="S_TKc"/>
    <property type="match status" value="1"/>
</dbReference>
<dbReference type="Gene3D" id="1.10.510.10">
    <property type="entry name" value="Transferase(Phosphotransferase) domain 1"/>
    <property type="match status" value="1"/>
</dbReference>
<feature type="compositionally biased region" description="Acidic residues" evidence="7">
    <location>
        <begin position="342"/>
        <end position="353"/>
    </location>
</feature>
<dbReference type="PROSITE" id="PS00107">
    <property type="entry name" value="PROTEIN_KINASE_ATP"/>
    <property type="match status" value="1"/>
</dbReference>
<evidence type="ECO:0000256" key="4">
    <source>
        <dbReference type="ARBA" id="ARBA00022777"/>
    </source>
</evidence>
<evidence type="ECO:0000313" key="12">
    <source>
        <dbReference type="EMBL" id="CAD8643531.1"/>
    </source>
</evidence>
<dbReference type="PROSITE" id="PS50011">
    <property type="entry name" value="PROTEIN_KINASE_DOM"/>
    <property type="match status" value="1"/>
</dbReference>
<gene>
    <name evidence="9" type="ORF">CCUR1050_LOCUS21212</name>
    <name evidence="10" type="ORF">CCUR1050_LOCUS21213</name>
    <name evidence="11" type="ORF">CCUR1050_LOCUS21214</name>
    <name evidence="12" type="ORF">CCUR1050_LOCUS21215</name>
</gene>
<dbReference type="Pfam" id="PF00069">
    <property type="entry name" value="Pkinase"/>
    <property type="match status" value="1"/>
</dbReference>
<feature type="compositionally biased region" description="Basic and acidic residues" evidence="7">
    <location>
        <begin position="10"/>
        <end position="68"/>
    </location>
</feature>
<keyword evidence="1" id="KW-0723">Serine/threonine-protein kinase</keyword>
<feature type="compositionally biased region" description="Basic and acidic residues" evidence="7">
    <location>
        <begin position="91"/>
        <end position="225"/>
    </location>
</feature>